<dbReference type="AlphaFoldDB" id="A0A0F9HKY0"/>
<name>A0A0F9HKY0_9ZZZZ</name>
<dbReference type="EMBL" id="LAZR01016596">
    <property type="protein sequence ID" value="KKM03812.1"/>
    <property type="molecule type" value="Genomic_DNA"/>
</dbReference>
<organism evidence="1">
    <name type="scientific">marine sediment metagenome</name>
    <dbReference type="NCBI Taxonomy" id="412755"/>
    <lineage>
        <taxon>unclassified sequences</taxon>
        <taxon>metagenomes</taxon>
        <taxon>ecological metagenomes</taxon>
    </lineage>
</organism>
<accession>A0A0F9HKY0</accession>
<comment type="caution">
    <text evidence="1">The sequence shown here is derived from an EMBL/GenBank/DDBJ whole genome shotgun (WGS) entry which is preliminary data.</text>
</comment>
<sequence>MEDLYERAWNVETEVLEDCEKHNANRLSVIYLIRERERILARLKEGK</sequence>
<gene>
    <name evidence="1" type="ORF">LCGC14_1770710</name>
</gene>
<proteinExistence type="predicted"/>
<reference evidence="1" key="1">
    <citation type="journal article" date="2015" name="Nature">
        <title>Complex archaea that bridge the gap between prokaryotes and eukaryotes.</title>
        <authorList>
            <person name="Spang A."/>
            <person name="Saw J.H."/>
            <person name="Jorgensen S.L."/>
            <person name="Zaremba-Niedzwiedzka K."/>
            <person name="Martijn J."/>
            <person name="Lind A.E."/>
            <person name="van Eijk R."/>
            <person name="Schleper C."/>
            <person name="Guy L."/>
            <person name="Ettema T.J."/>
        </authorList>
    </citation>
    <scope>NUCLEOTIDE SEQUENCE</scope>
</reference>
<evidence type="ECO:0000313" key="1">
    <source>
        <dbReference type="EMBL" id="KKM03812.1"/>
    </source>
</evidence>
<protein>
    <submittedName>
        <fullName evidence="1">Uncharacterized protein</fullName>
    </submittedName>
</protein>